<proteinExistence type="predicted"/>
<keyword evidence="3" id="KW-1185">Reference proteome</keyword>
<keyword evidence="1" id="KW-0812">Transmembrane</keyword>
<evidence type="ECO:0000256" key="1">
    <source>
        <dbReference type="SAM" id="Phobius"/>
    </source>
</evidence>
<sequence>MTTSRPITPAIYFHGAGSQTCMYSAAIDPFEGMDVFFATAGGFFAVFADFVLVLAGIVLSRVDGEPTTTRRTFTTAAVICSCMSIAVPLLVVIGILRWRSWTPSRKLVLN</sequence>
<dbReference type="Proteomes" id="UP000526083">
    <property type="component" value="Unassembled WGS sequence"/>
</dbReference>
<evidence type="ECO:0000313" key="2">
    <source>
        <dbReference type="EMBL" id="MBA8815693.1"/>
    </source>
</evidence>
<name>A0A7W3JMU2_9MICO</name>
<accession>A0A7W3JMU2</accession>
<reference evidence="2 3" key="1">
    <citation type="submission" date="2020-07" db="EMBL/GenBank/DDBJ databases">
        <title>Sequencing the genomes of 1000 actinobacteria strains.</title>
        <authorList>
            <person name="Klenk H.-P."/>
        </authorList>
    </citation>
    <scope>NUCLEOTIDE SEQUENCE [LARGE SCALE GENOMIC DNA]</scope>
    <source>
        <strain evidence="2 3">DSM 27576</strain>
    </source>
</reference>
<comment type="caution">
    <text evidence="2">The sequence shown here is derived from an EMBL/GenBank/DDBJ whole genome shotgun (WGS) entry which is preliminary data.</text>
</comment>
<dbReference type="AlphaFoldDB" id="A0A7W3JMU2"/>
<dbReference type="EMBL" id="JACGWY010000001">
    <property type="protein sequence ID" value="MBA8815693.1"/>
    <property type="molecule type" value="Genomic_DNA"/>
</dbReference>
<evidence type="ECO:0000313" key="3">
    <source>
        <dbReference type="Proteomes" id="UP000526083"/>
    </source>
</evidence>
<organism evidence="2 3">
    <name type="scientific">Microbacterium halimionae</name>
    <dbReference type="NCBI Taxonomy" id="1526413"/>
    <lineage>
        <taxon>Bacteria</taxon>
        <taxon>Bacillati</taxon>
        <taxon>Actinomycetota</taxon>
        <taxon>Actinomycetes</taxon>
        <taxon>Micrococcales</taxon>
        <taxon>Microbacteriaceae</taxon>
        <taxon>Microbacterium</taxon>
    </lineage>
</organism>
<gene>
    <name evidence="2" type="ORF">FHX48_000745</name>
</gene>
<dbReference type="RefSeq" id="WP_167048682.1">
    <property type="nucleotide sequence ID" value="NZ_JAAOZB010000002.1"/>
</dbReference>
<feature type="transmembrane region" description="Helical" evidence="1">
    <location>
        <begin position="72"/>
        <end position="96"/>
    </location>
</feature>
<keyword evidence="1" id="KW-0472">Membrane</keyword>
<protein>
    <submittedName>
        <fullName evidence="2">Uncharacterized protein</fullName>
    </submittedName>
</protein>
<keyword evidence="1" id="KW-1133">Transmembrane helix</keyword>
<feature type="transmembrane region" description="Helical" evidence="1">
    <location>
        <begin position="35"/>
        <end position="60"/>
    </location>
</feature>